<proteinExistence type="predicted"/>
<evidence type="ECO:0000313" key="1">
    <source>
        <dbReference type="EMBL" id="RXT41822.1"/>
    </source>
</evidence>
<name>A0A4Q1UU52_9BRAD</name>
<sequence>MHSSQIVEFAFEFAAIADFTKFACAVGQNRRMMASWPEAGLEACAGTSLAQAGVGIVASTSF</sequence>
<protein>
    <submittedName>
        <fullName evidence="1">Uncharacterized protein</fullName>
    </submittedName>
</protein>
<keyword evidence="2" id="KW-1185">Reference proteome</keyword>
<gene>
    <name evidence="1" type="ORF">B5V03_25205</name>
</gene>
<dbReference type="EMBL" id="MZXW01000035">
    <property type="protein sequence ID" value="RXT41822.1"/>
    <property type="molecule type" value="Genomic_DNA"/>
</dbReference>
<organism evidence="1 2">
    <name type="scientific">Bradyrhizobium betae</name>
    <dbReference type="NCBI Taxonomy" id="244734"/>
    <lineage>
        <taxon>Bacteria</taxon>
        <taxon>Pseudomonadati</taxon>
        <taxon>Pseudomonadota</taxon>
        <taxon>Alphaproteobacteria</taxon>
        <taxon>Hyphomicrobiales</taxon>
        <taxon>Nitrobacteraceae</taxon>
        <taxon>Bradyrhizobium</taxon>
    </lineage>
</organism>
<evidence type="ECO:0000313" key="2">
    <source>
        <dbReference type="Proteomes" id="UP000290819"/>
    </source>
</evidence>
<dbReference type="AlphaFoldDB" id="A0A4Q1UU52"/>
<dbReference type="Proteomes" id="UP000290819">
    <property type="component" value="Unassembled WGS sequence"/>
</dbReference>
<comment type="caution">
    <text evidence="1">The sequence shown here is derived from an EMBL/GenBank/DDBJ whole genome shotgun (WGS) entry which is preliminary data.</text>
</comment>
<accession>A0A4Q1UU52</accession>
<reference evidence="1 2" key="1">
    <citation type="submission" date="2017-03" db="EMBL/GenBank/DDBJ databases">
        <authorList>
            <person name="Safronova V.I."/>
            <person name="Sazanova A.L."/>
            <person name="Chirak E.R."/>
        </authorList>
    </citation>
    <scope>NUCLEOTIDE SEQUENCE [LARGE SCALE GENOMIC DNA]</scope>
    <source>
        <strain evidence="1 2">Opo-243</strain>
    </source>
</reference>